<proteinExistence type="predicted"/>
<reference evidence="1 2" key="1">
    <citation type="submission" date="2021-06" db="EMBL/GenBank/DDBJ databases">
        <title>Caerostris darwini draft genome.</title>
        <authorList>
            <person name="Kono N."/>
            <person name="Arakawa K."/>
        </authorList>
    </citation>
    <scope>NUCLEOTIDE SEQUENCE [LARGE SCALE GENOMIC DNA]</scope>
</reference>
<dbReference type="AlphaFoldDB" id="A0AAV4T1G4"/>
<sequence>MRFAWSLEEFNCLQPDVKKIFPITSTSGASPLESISFFWTSKMYSCDELTAEIVLHAEVHTMCTCTLAVIDVKGRSMQIVKDEKYFNEDDKTQIWILPSLFSKRQWMATKDAYLNNGVLSMKCKLSFSTGFASENIGETYIGPKVNHVSW</sequence>
<protein>
    <submittedName>
        <fullName evidence="1">Uncharacterized protein</fullName>
    </submittedName>
</protein>
<accession>A0AAV4T1G4</accession>
<organism evidence="1 2">
    <name type="scientific">Caerostris darwini</name>
    <dbReference type="NCBI Taxonomy" id="1538125"/>
    <lineage>
        <taxon>Eukaryota</taxon>
        <taxon>Metazoa</taxon>
        <taxon>Ecdysozoa</taxon>
        <taxon>Arthropoda</taxon>
        <taxon>Chelicerata</taxon>
        <taxon>Arachnida</taxon>
        <taxon>Araneae</taxon>
        <taxon>Araneomorphae</taxon>
        <taxon>Entelegynae</taxon>
        <taxon>Araneoidea</taxon>
        <taxon>Araneidae</taxon>
        <taxon>Caerostris</taxon>
    </lineage>
</organism>
<gene>
    <name evidence="1" type="ORF">CDAR_421501</name>
</gene>
<evidence type="ECO:0000313" key="2">
    <source>
        <dbReference type="Proteomes" id="UP001054837"/>
    </source>
</evidence>
<dbReference type="EMBL" id="BPLQ01008495">
    <property type="protein sequence ID" value="GIY37728.1"/>
    <property type="molecule type" value="Genomic_DNA"/>
</dbReference>
<name>A0AAV4T1G4_9ARAC</name>
<dbReference type="Proteomes" id="UP001054837">
    <property type="component" value="Unassembled WGS sequence"/>
</dbReference>
<evidence type="ECO:0000313" key="1">
    <source>
        <dbReference type="EMBL" id="GIY37728.1"/>
    </source>
</evidence>
<keyword evidence="2" id="KW-1185">Reference proteome</keyword>
<comment type="caution">
    <text evidence="1">The sequence shown here is derived from an EMBL/GenBank/DDBJ whole genome shotgun (WGS) entry which is preliminary data.</text>
</comment>